<dbReference type="InterPro" id="IPR012677">
    <property type="entry name" value="Nucleotide-bd_a/b_plait_sf"/>
</dbReference>
<dbReference type="SMART" id="SM00360">
    <property type="entry name" value="RRM"/>
    <property type="match status" value="2"/>
</dbReference>
<dbReference type="FunFam" id="3.30.70.330:FF:000008">
    <property type="entry name" value="Cytoplasmic polyadenylation element-binding 2 isoform X2"/>
    <property type="match status" value="1"/>
</dbReference>
<feature type="region of interest" description="Disordered" evidence="7">
    <location>
        <begin position="218"/>
        <end position="320"/>
    </location>
</feature>
<dbReference type="CDD" id="cd12726">
    <property type="entry name" value="RRM2_CPEB2_like"/>
    <property type="match status" value="1"/>
</dbReference>
<dbReference type="GO" id="GO:0003730">
    <property type="term" value="F:mRNA 3'-UTR binding"/>
    <property type="evidence" value="ECO:0007669"/>
    <property type="project" value="InterPro"/>
</dbReference>
<keyword evidence="3" id="KW-0963">Cytoplasm</keyword>
<dbReference type="GO" id="GO:2000766">
    <property type="term" value="P:negative regulation of cytoplasmic translation"/>
    <property type="evidence" value="ECO:0007669"/>
    <property type="project" value="TreeGrafter"/>
</dbReference>
<dbReference type="GO" id="GO:0043005">
    <property type="term" value="C:neuron projection"/>
    <property type="evidence" value="ECO:0007669"/>
    <property type="project" value="TreeGrafter"/>
</dbReference>
<dbReference type="PANTHER" id="PTHR12566">
    <property type="entry name" value="CYTOPLASMIC POLYADENYLATION ELEMENT BINDING PROTEIN CPEB"/>
    <property type="match status" value="1"/>
</dbReference>
<dbReference type="GO" id="GO:0000900">
    <property type="term" value="F:mRNA regulatory element binding translation repressor activity"/>
    <property type="evidence" value="ECO:0007669"/>
    <property type="project" value="TreeGrafter"/>
</dbReference>
<evidence type="ECO:0000256" key="6">
    <source>
        <dbReference type="PROSITE-ProRule" id="PRU00176"/>
    </source>
</evidence>
<evidence type="ECO:0000313" key="9">
    <source>
        <dbReference type="EMBL" id="NWT09584.1"/>
    </source>
</evidence>
<feature type="non-terminal residue" evidence="9">
    <location>
        <position position="1"/>
    </location>
</feature>
<keyword evidence="4" id="KW-0677">Repeat</keyword>
<comment type="similarity">
    <text evidence="2">Belongs to the RRM CPEB family.</text>
</comment>
<comment type="subcellular location">
    <subcellularLocation>
        <location evidence="1">Cytoplasm</location>
    </subcellularLocation>
</comment>
<evidence type="ECO:0000256" key="7">
    <source>
        <dbReference type="SAM" id="MobiDB-lite"/>
    </source>
</evidence>
<dbReference type="SUPFAM" id="SSF54928">
    <property type="entry name" value="RNA-binding domain, RBD"/>
    <property type="match status" value="1"/>
</dbReference>
<comment type="caution">
    <text evidence="9">The sequence shown here is derived from an EMBL/GenBank/DDBJ whole genome shotgun (WGS) entry which is preliminary data.</text>
</comment>
<dbReference type="InterPro" id="IPR000504">
    <property type="entry name" value="RRM_dom"/>
</dbReference>
<feature type="domain" description="RRM" evidence="8">
    <location>
        <begin position="582"/>
        <end position="660"/>
    </location>
</feature>
<sequence length="731" mass="80766">MGDYGFGVLVQNNTGNKSAFPVRFHPHLQPPHHHQNATPSPAAFINNNTAANGSSAGSAWLFPAPAAHNIQDEILGSEKSKTQQQEKQESLEKQQLSPGQSQEAGMLSEPEKAKTEENQGDNSSENGNGKEKIRIESPVLTGFDYQEASGLGTSTQPLTSTASSLTGFSNWSAAIAPSSSTIINEDASFFHQGGVPTASANNGALLFQNFPHHVSPGFGGSFSPQIGPLSQHHPHHPHFQHHHNQHQQQRRSPASPHPPPFTHRNAAFNQLPHLANNLNKPPSPWSSYQSPSPTPSSWSPGGGGYGGWGGSQGRDHRRGLNGGITPLNSISPLKKNFASNHIQLQKYARPSSAFAPKSWMDDSLNRADNIFPFQDRTRTFDMHSLENSLIDIMRAENDSLKGKFRQRLFPAVNHWGVGLTENKRLQFWLGKSSLFPMEDGFLDDGRGEQSLHSGLGSPHCFSHQNGERVERYSRKVFVGGLPPDIDEDEITASFRRFGPLIVDWPHKAESKSYFPPKGYAFLLFQDESSVQALIDACIEEDGKLYLCVSSPTIKDKPVQIRPWNLSDSDFVMDGSQPLDPRKTIFVGGVPRPLRAVELAMIMDRLYGGVCYAGIDTDPELKYPKGAGRVAFSNQQSYIAAISARFVQLQHGEIDKRVEVKPYVLDDQLCDECQGARCGGKFAPFFCANVTCLQYYCEYCWAAIHSRAGREFHKPLVKEGGDRPRHISFRWN</sequence>
<dbReference type="Pfam" id="PF16367">
    <property type="entry name" value="RRM_7"/>
    <property type="match status" value="1"/>
</dbReference>
<evidence type="ECO:0000256" key="5">
    <source>
        <dbReference type="ARBA" id="ARBA00022884"/>
    </source>
</evidence>
<name>A0A7K5KVQ9_VIRAL</name>
<organism evidence="9 10">
    <name type="scientific">Vireo altiloquus</name>
    <name type="common">Black-whiskered vireo</name>
    <name type="synonym">Muscicapa altiloqua</name>
    <dbReference type="NCBI Taxonomy" id="34956"/>
    <lineage>
        <taxon>Eukaryota</taxon>
        <taxon>Metazoa</taxon>
        <taxon>Chordata</taxon>
        <taxon>Craniata</taxon>
        <taxon>Vertebrata</taxon>
        <taxon>Euteleostomi</taxon>
        <taxon>Archelosauria</taxon>
        <taxon>Archosauria</taxon>
        <taxon>Dinosauria</taxon>
        <taxon>Saurischia</taxon>
        <taxon>Theropoda</taxon>
        <taxon>Coelurosauria</taxon>
        <taxon>Aves</taxon>
        <taxon>Neognathae</taxon>
        <taxon>Neoaves</taxon>
        <taxon>Telluraves</taxon>
        <taxon>Australaves</taxon>
        <taxon>Passeriformes</taxon>
        <taxon>Corvoidea</taxon>
        <taxon>Vireonidae</taxon>
        <taxon>Vireoninae</taxon>
        <taxon>Vireo</taxon>
    </lineage>
</organism>
<accession>A0A7K5KVQ9</accession>
<keyword evidence="10" id="KW-1185">Reference proteome</keyword>
<feature type="region of interest" description="Disordered" evidence="7">
    <location>
        <begin position="78"/>
        <end position="133"/>
    </location>
</feature>
<dbReference type="PANTHER" id="PTHR12566:SF2">
    <property type="entry name" value="CYTOPLASMIC POLYADENYLATION ELEMENT-BINDING PROTEIN 4"/>
    <property type="match status" value="1"/>
</dbReference>
<dbReference type="InterPro" id="IPR035979">
    <property type="entry name" value="RBD_domain_sf"/>
</dbReference>
<dbReference type="FunFam" id="3.30.70.330:FF:000009">
    <property type="entry name" value="cytoplasmic polyadenylation element-binding protein 2 isoform X1"/>
    <property type="match status" value="1"/>
</dbReference>
<evidence type="ECO:0000256" key="1">
    <source>
        <dbReference type="ARBA" id="ARBA00004496"/>
    </source>
</evidence>
<evidence type="ECO:0000259" key="8">
    <source>
        <dbReference type="PROSITE" id="PS50102"/>
    </source>
</evidence>
<feature type="compositionally biased region" description="Gly residues" evidence="7">
    <location>
        <begin position="300"/>
        <end position="312"/>
    </location>
</feature>
<dbReference type="GO" id="GO:0045202">
    <property type="term" value="C:synapse"/>
    <property type="evidence" value="ECO:0007669"/>
    <property type="project" value="TreeGrafter"/>
</dbReference>
<feature type="compositionally biased region" description="Low complexity" evidence="7">
    <location>
        <begin position="285"/>
        <end position="299"/>
    </location>
</feature>
<feature type="domain" description="RRM" evidence="8">
    <location>
        <begin position="474"/>
        <end position="561"/>
    </location>
</feature>
<dbReference type="GO" id="GO:0008135">
    <property type="term" value="F:translation factor activity, RNA binding"/>
    <property type="evidence" value="ECO:0007669"/>
    <property type="project" value="TreeGrafter"/>
</dbReference>
<protein>
    <submittedName>
        <fullName evidence="9">CPEB4 protein</fullName>
    </submittedName>
</protein>
<keyword evidence="5 6" id="KW-0694">RNA-binding</keyword>
<reference evidence="9 10" key="1">
    <citation type="submission" date="2019-09" db="EMBL/GenBank/DDBJ databases">
        <title>Bird 10,000 Genomes (B10K) Project - Family phase.</title>
        <authorList>
            <person name="Zhang G."/>
        </authorList>
    </citation>
    <scope>NUCLEOTIDE SEQUENCE [LARGE SCALE GENOMIC DNA]</scope>
    <source>
        <strain evidence="9">B10K-DU-001-22</strain>
        <tissue evidence="9">Muscle</tissue>
    </source>
</reference>
<dbReference type="PROSITE" id="PS50102">
    <property type="entry name" value="RRM"/>
    <property type="match status" value="2"/>
</dbReference>
<evidence type="ECO:0000313" key="10">
    <source>
        <dbReference type="Proteomes" id="UP000589495"/>
    </source>
</evidence>
<dbReference type="GO" id="GO:0005634">
    <property type="term" value="C:nucleus"/>
    <property type="evidence" value="ECO:0007669"/>
    <property type="project" value="TreeGrafter"/>
</dbReference>
<dbReference type="CDD" id="cd19757">
    <property type="entry name" value="Bbox1"/>
    <property type="match status" value="1"/>
</dbReference>
<feature type="compositionally biased region" description="Basic and acidic residues" evidence="7">
    <location>
        <begin position="78"/>
        <end position="92"/>
    </location>
</feature>
<feature type="compositionally biased region" description="Basic residues" evidence="7">
    <location>
        <begin position="25"/>
        <end position="35"/>
    </location>
</feature>
<evidence type="ECO:0000256" key="4">
    <source>
        <dbReference type="ARBA" id="ARBA00022737"/>
    </source>
</evidence>
<dbReference type="CDD" id="cd12724">
    <property type="entry name" value="RRM1_CPEB2_like"/>
    <property type="match status" value="1"/>
</dbReference>
<dbReference type="FunFam" id="4.10.640.40:FF:000001">
    <property type="entry name" value="Cytoplasmic polyadenylation element-binding 2 isoform X2"/>
    <property type="match status" value="1"/>
</dbReference>
<evidence type="ECO:0000256" key="2">
    <source>
        <dbReference type="ARBA" id="ARBA00010347"/>
    </source>
</evidence>
<feature type="non-terminal residue" evidence="9">
    <location>
        <position position="731"/>
    </location>
</feature>
<feature type="compositionally biased region" description="Basic residues" evidence="7">
    <location>
        <begin position="232"/>
        <end position="249"/>
    </location>
</feature>
<dbReference type="InterPro" id="IPR038446">
    <property type="entry name" value="CEBP_ZZ_sf"/>
</dbReference>
<dbReference type="GO" id="GO:0043022">
    <property type="term" value="F:ribosome binding"/>
    <property type="evidence" value="ECO:0007669"/>
    <property type="project" value="TreeGrafter"/>
</dbReference>
<dbReference type="EMBL" id="VZRF01002350">
    <property type="protein sequence ID" value="NWT09584.1"/>
    <property type="molecule type" value="Genomic_DNA"/>
</dbReference>
<dbReference type="Pfam" id="PF16366">
    <property type="entry name" value="CEBP_ZZ"/>
    <property type="match status" value="1"/>
</dbReference>
<evidence type="ECO:0000256" key="3">
    <source>
        <dbReference type="ARBA" id="ARBA00022490"/>
    </source>
</evidence>
<dbReference type="Proteomes" id="UP000589495">
    <property type="component" value="Unassembled WGS sequence"/>
</dbReference>
<dbReference type="InterPro" id="IPR032296">
    <property type="entry name" value="CEBP_ZZ"/>
</dbReference>
<gene>
    <name evidence="9" type="primary">Cpeb4</name>
    <name evidence="9" type="ORF">VIRALT_R14610</name>
</gene>
<dbReference type="Gene3D" id="3.30.70.330">
    <property type="match status" value="2"/>
</dbReference>
<feature type="region of interest" description="Disordered" evidence="7">
    <location>
        <begin position="25"/>
        <end position="49"/>
    </location>
</feature>
<dbReference type="GO" id="GO:0005737">
    <property type="term" value="C:cytoplasm"/>
    <property type="evidence" value="ECO:0007669"/>
    <property type="project" value="UniProtKB-SubCell"/>
</dbReference>
<proteinExistence type="inferred from homology"/>
<dbReference type="Gene3D" id="4.10.640.40">
    <property type="entry name" value="Cytoplasmic polyadenylation element-binding protein, ZZ domain"/>
    <property type="match status" value="1"/>
</dbReference>
<dbReference type="InterPro" id="IPR034819">
    <property type="entry name" value="CPEB"/>
</dbReference>
<dbReference type="AlphaFoldDB" id="A0A7K5KVQ9"/>